<name>A0A3A1P8L9_9SPHN</name>
<dbReference type="Proteomes" id="UP000265366">
    <property type="component" value="Unassembled WGS sequence"/>
</dbReference>
<evidence type="ECO:0000313" key="2">
    <source>
        <dbReference type="Proteomes" id="UP000265366"/>
    </source>
</evidence>
<organism evidence="1 2">
    <name type="scientific">Aurantiacibacter xanthus</name>
    <dbReference type="NCBI Taxonomy" id="1784712"/>
    <lineage>
        <taxon>Bacteria</taxon>
        <taxon>Pseudomonadati</taxon>
        <taxon>Pseudomonadota</taxon>
        <taxon>Alphaproteobacteria</taxon>
        <taxon>Sphingomonadales</taxon>
        <taxon>Erythrobacteraceae</taxon>
        <taxon>Aurantiacibacter</taxon>
    </lineage>
</organism>
<comment type="caution">
    <text evidence="1">The sequence shown here is derived from an EMBL/GenBank/DDBJ whole genome shotgun (WGS) entry which is preliminary data.</text>
</comment>
<dbReference type="RefSeq" id="WP_119592469.1">
    <property type="nucleotide sequence ID" value="NZ_QXFM01000069.1"/>
</dbReference>
<dbReference type="OrthoDB" id="9812459at2"/>
<gene>
    <name evidence="1" type="ORF">D2V17_07575</name>
</gene>
<sequence>MKCPHKAHVALVDGENFLLARNDGQPFEPKLSVVATPSLETTNYSAGVRDQDDMGRRTGNSDLEELAHAAAAAEWLNAKALADELGELIVIADPKSLGEMRRHYHKELEACLIGEIGKAIATEPLENVAKAIERA</sequence>
<evidence type="ECO:0000313" key="1">
    <source>
        <dbReference type="EMBL" id="RIV88459.1"/>
    </source>
</evidence>
<dbReference type="InterPro" id="IPR041374">
    <property type="entry name" value="BaeRF_family12"/>
</dbReference>
<accession>A0A3A1P8L9</accession>
<dbReference type="AlphaFoldDB" id="A0A3A1P8L9"/>
<dbReference type="EMBL" id="QXFM01000069">
    <property type="protein sequence ID" value="RIV88459.1"/>
    <property type="molecule type" value="Genomic_DNA"/>
</dbReference>
<protein>
    <submittedName>
        <fullName evidence="1">Attachment protein</fullName>
    </submittedName>
</protein>
<dbReference type="Pfam" id="PF18856">
    <property type="entry name" value="baeRF_family12"/>
    <property type="match status" value="1"/>
</dbReference>
<proteinExistence type="predicted"/>
<keyword evidence="2" id="KW-1185">Reference proteome</keyword>
<reference evidence="1 2" key="1">
    <citation type="submission" date="2018-08" db="EMBL/GenBank/DDBJ databases">
        <title>Erythrobacter zhengii sp.nov., a bacterium isolated from deep-sea sediment.</title>
        <authorList>
            <person name="Fang C."/>
            <person name="Wu Y.-H."/>
            <person name="Sun C."/>
            <person name="Wang H."/>
            <person name="Cheng H."/>
            <person name="Meng F.-X."/>
            <person name="Wang C.-S."/>
            <person name="Xu X.-W."/>
        </authorList>
    </citation>
    <scope>NUCLEOTIDE SEQUENCE [LARGE SCALE GENOMIC DNA]</scope>
    <source>
        <strain evidence="1 2">CCTCC AB 2015396</strain>
    </source>
</reference>